<dbReference type="GO" id="GO:0030027">
    <property type="term" value="C:lamellipodium"/>
    <property type="evidence" value="ECO:0007669"/>
    <property type="project" value="TreeGrafter"/>
</dbReference>
<dbReference type="InterPro" id="IPR029982">
    <property type="entry name" value="Kptn"/>
</dbReference>
<keyword evidence="1" id="KW-1185">Reference proteome</keyword>
<proteinExistence type="predicted"/>
<dbReference type="GO" id="GO:1904262">
    <property type="term" value="P:negative regulation of TORC1 signaling"/>
    <property type="evidence" value="ECO:0007669"/>
    <property type="project" value="TreeGrafter"/>
</dbReference>
<dbReference type="KEGG" id="tpal:117640002"/>
<dbReference type="OrthoDB" id="10267127at2759"/>
<evidence type="ECO:0000313" key="2">
    <source>
        <dbReference type="RefSeq" id="XP_034232040.1"/>
    </source>
</evidence>
<name>A0A6P8Y674_THRPL</name>
<dbReference type="AlphaFoldDB" id="A0A6P8Y674"/>
<evidence type="ECO:0000313" key="1">
    <source>
        <dbReference type="Proteomes" id="UP000515158"/>
    </source>
</evidence>
<dbReference type="GO" id="GO:0007015">
    <property type="term" value="P:actin filament organization"/>
    <property type="evidence" value="ECO:0007669"/>
    <property type="project" value="InterPro"/>
</dbReference>
<dbReference type="PANTHER" id="PTHR15435">
    <property type="entry name" value="KICSTOR COMPLEX PROTEIN KAPTIN"/>
    <property type="match status" value="1"/>
</dbReference>
<dbReference type="Proteomes" id="UP000515158">
    <property type="component" value="Unplaced"/>
</dbReference>
<organism evidence="2">
    <name type="scientific">Thrips palmi</name>
    <name type="common">Melon thrips</name>
    <dbReference type="NCBI Taxonomy" id="161013"/>
    <lineage>
        <taxon>Eukaryota</taxon>
        <taxon>Metazoa</taxon>
        <taxon>Ecdysozoa</taxon>
        <taxon>Arthropoda</taxon>
        <taxon>Hexapoda</taxon>
        <taxon>Insecta</taxon>
        <taxon>Pterygota</taxon>
        <taxon>Neoptera</taxon>
        <taxon>Paraneoptera</taxon>
        <taxon>Thysanoptera</taxon>
        <taxon>Terebrantia</taxon>
        <taxon>Thripoidea</taxon>
        <taxon>Thripidae</taxon>
        <taxon>Thrips</taxon>
    </lineage>
</organism>
<dbReference type="PANTHER" id="PTHR15435:SF2">
    <property type="entry name" value="KICSTOR COMPLEX PROTEIN KAPTIN"/>
    <property type="match status" value="1"/>
</dbReference>
<accession>A0A6P8Y674</accession>
<dbReference type="GO" id="GO:0015629">
    <property type="term" value="C:actin cytoskeleton"/>
    <property type="evidence" value="ECO:0007669"/>
    <property type="project" value="InterPro"/>
</dbReference>
<protein>
    <submittedName>
        <fullName evidence="2">KICSTOR complex protein kaptin-like</fullName>
    </submittedName>
</protein>
<sequence length="437" mass="48411">MEHLVDAHYIALPSQGNVYSLTPLLLPSGAHKIILSTLRRRVLSFRYNFTNDSSRLKPLLREVHFTCIPNTAEIVSIDAFSRGPSGEDYVIGITLVKSTDGSLPEAYLNIYSDQDCEGDALRNLDKPSAPDNTAPFTTGGSTPALDNAAQNCRMVELGFVPYQLGHAKLPHKNENVWILGGGDCRVHVLQEDAAQNYEEVTAEGIFPELKDILPSPPLWTNIYYREQQKERMCAIGCECGYLRVTQTSINGSECHISASWEMQMQGPISCVRFFTLPNEMNFQTLPDSKGQSSLNLLVACAIQPSQVFMNVNLLGLTNGMELPSSASSDAVLCGMTADLDLDGSVEVLLGTYGRQLLVYKWDSNAWDLRATRTLCHPVHSLHYLDVTGDGVRELLILTPKGLHVFQHHLEHVEDRIESFVKMMLNSAPEKKLSESEG</sequence>
<dbReference type="GO" id="GO:0034198">
    <property type="term" value="P:cellular response to amino acid starvation"/>
    <property type="evidence" value="ECO:0007669"/>
    <property type="project" value="TreeGrafter"/>
</dbReference>
<dbReference type="GO" id="GO:0051015">
    <property type="term" value="F:actin filament binding"/>
    <property type="evidence" value="ECO:0007669"/>
    <property type="project" value="TreeGrafter"/>
</dbReference>
<dbReference type="RefSeq" id="XP_034232040.1">
    <property type="nucleotide sequence ID" value="XM_034376149.1"/>
</dbReference>
<dbReference type="InterPro" id="IPR028994">
    <property type="entry name" value="Integrin_alpha_N"/>
</dbReference>
<reference evidence="2" key="1">
    <citation type="submission" date="2025-08" db="UniProtKB">
        <authorList>
            <consortium name="RefSeq"/>
        </authorList>
    </citation>
    <scope>IDENTIFICATION</scope>
    <source>
        <tissue evidence="2">Total insect</tissue>
    </source>
</reference>
<gene>
    <name evidence="2" type="primary">LOC117640002</name>
</gene>
<dbReference type="GeneID" id="117640002"/>
<dbReference type="SUPFAM" id="SSF69318">
    <property type="entry name" value="Integrin alpha N-terminal domain"/>
    <property type="match status" value="1"/>
</dbReference>
<dbReference type="InParanoid" id="A0A6P8Y674"/>